<dbReference type="EMBL" id="ML769386">
    <property type="protein sequence ID" value="KAE9410072.1"/>
    <property type="molecule type" value="Genomic_DNA"/>
</dbReference>
<protein>
    <recommendedName>
        <fullName evidence="3">Thioesterase domain-containing protein</fullName>
    </recommendedName>
</protein>
<dbReference type="OrthoDB" id="2831072at2759"/>
<dbReference type="AlphaFoldDB" id="A0A6A4ID08"/>
<gene>
    <name evidence="4" type="ORF">BT96DRAFT_871870</name>
</gene>
<dbReference type="InterPro" id="IPR039298">
    <property type="entry name" value="ACOT13"/>
</dbReference>
<evidence type="ECO:0000313" key="5">
    <source>
        <dbReference type="Proteomes" id="UP000799118"/>
    </source>
</evidence>
<proteinExistence type="inferred from homology"/>
<evidence type="ECO:0000259" key="3">
    <source>
        <dbReference type="Pfam" id="PF03061"/>
    </source>
</evidence>
<dbReference type="InterPro" id="IPR003736">
    <property type="entry name" value="PAAI_dom"/>
</dbReference>
<accession>A0A6A4ID08</accession>
<evidence type="ECO:0000256" key="2">
    <source>
        <dbReference type="ARBA" id="ARBA00022801"/>
    </source>
</evidence>
<sequence length="173" mass="18390">MSSATSDVTGNGSEETKALLKHTMKYFGNEQSKTFASSVVARLQLAEVTIKQNAIEPQRQEGLVVYKISVDEDMVNGGGNIHGGCSAFLIDTCSSAAIAALRISQGGTGFSVSQSLSIVYHAPAAIGEILNIVNTTMTVGRRVHSARTEIWSETHHRLVASGIHIMALSNAKM</sequence>
<dbReference type="Pfam" id="PF03061">
    <property type="entry name" value="4HBT"/>
    <property type="match status" value="1"/>
</dbReference>
<dbReference type="InterPro" id="IPR029069">
    <property type="entry name" value="HotDog_dom_sf"/>
</dbReference>
<reference evidence="4" key="1">
    <citation type="journal article" date="2019" name="Environ. Microbiol.">
        <title>Fungal ecological strategies reflected in gene transcription - a case study of two litter decomposers.</title>
        <authorList>
            <person name="Barbi F."/>
            <person name="Kohler A."/>
            <person name="Barry K."/>
            <person name="Baskaran P."/>
            <person name="Daum C."/>
            <person name="Fauchery L."/>
            <person name="Ihrmark K."/>
            <person name="Kuo A."/>
            <person name="LaButti K."/>
            <person name="Lipzen A."/>
            <person name="Morin E."/>
            <person name="Grigoriev I.V."/>
            <person name="Henrissat B."/>
            <person name="Lindahl B."/>
            <person name="Martin F."/>
        </authorList>
    </citation>
    <scope>NUCLEOTIDE SEQUENCE</scope>
    <source>
        <strain evidence="4">JB14</strain>
    </source>
</reference>
<dbReference type="NCBIfam" id="TIGR00369">
    <property type="entry name" value="unchar_dom_1"/>
    <property type="match status" value="1"/>
</dbReference>
<feature type="domain" description="Thioesterase" evidence="3">
    <location>
        <begin position="78"/>
        <end position="156"/>
    </location>
</feature>
<dbReference type="Proteomes" id="UP000799118">
    <property type="component" value="Unassembled WGS sequence"/>
</dbReference>
<keyword evidence="2" id="KW-0378">Hydrolase</keyword>
<dbReference type="GO" id="GO:0047617">
    <property type="term" value="F:fatty acyl-CoA hydrolase activity"/>
    <property type="evidence" value="ECO:0007669"/>
    <property type="project" value="InterPro"/>
</dbReference>
<evidence type="ECO:0000313" key="4">
    <source>
        <dbReference type="EMBL" id="KAE9410072.1"/>
    </source>
</evidence>
<dbReference type="CDD" id="cd03443">
    <property type="entry name" value="PaaI_thioesterase"/>
    <property type="match status" value="1"/>
</dbReference>
<comment type="similarity">
    <text evidence="1">Belongs to the thioesterase PaaI family.</text>
</comment>
<evidence type="ECO:0000256" key="1">
    <source>
        <dbReference type="ARBA" id="ARBA00008324"/>
    </source>
</evidence>
<dbReference type="PANTHER" id="PTHR21660:SF1">
    <property type="entry name" value="ACYL-COENZYME A THIOESTERASE 13"/>
    <property type="match status" value="1"/>
</dbReference>
<dbReference type="InterPro" id="IPR006683">
    <property type="entry name" value="Thioestr_dom"/>
</dbReference>
<keyword evidence="5" id="KW-1185">Reference proteome</keyword>
<dbReference type="Gene3D" id="3.10.129.10">
    <property type="entry name" value="Hotdog Thioesterase"/>
    <property type="match status" value="1"/>
</dbReference>
<organism evidence="4 5">
    <name type="scientific">Gymnopus androsaceus JB14</name>
    <dbReference type="NCBI Taxonomy" id="1447944"/>
    <lineage>
        <taxon>Eukaryota</taxon>
        <taxon>Fungi</taxon>
        <taxon>Dikarya</taxon>
        <taxon>Basidiomycota</taxon>
        <taxon>Agaricomycotina</taxon>
        <taxon>Agaricomycetes</taxon>
        <taxon>Agaricomycetidae</taxon>
        <taxon>Agaricales</taxon>
        <taxon>Marasmiineae</taxon>
        <taxon>Omphalotaceae</taxon>
        <taxon>Gymnopus</taxon>
    </lineage>
</organism>
<dbReference type="PANTHER" id="PTHR21660">
    <property type="entry name" value="THIOESTERASE SUPERFAMILY MEMBER-RELATED"/>
    <property type="match status" value="1"/>
</dbReference>
<dbReference type="SUPFAM" id="SSF54637">
    <property type="entry name" value="Thioesterase/thiol ester dehydrase-isomerase"/>
    <property type="match status" value="1"/>
</dbReference>
<name>A0A6A4ID08_9AGAR</name>